<reference evidence="2 3" key="2">
    <citation type="submission" date="2018-11" db="EMBL/GenBank/DDBJ databases">
        <authorList>
            <consortium name="Pathogen Informatics"/>
        </authorList>
    </citation>
    <scope>NUCLEOTIDE SEQUENCE [LARGE SCALE GENOMIC DNA]</scope>
</reference>
<sequence length="489" mass="54383">MSSENGQNAGDRNSEIVLEHPVEDNPLRQFSTEQDSHLKPAIKHEDMASSHHPDGEHHVRLDLDGSDFTEEDIFQMKSLRAMSEMAEQSIMSVADSTSNFEEHITVGDSEEEGGQEDVSLVNGDESNGANDSKDPENDRHDDVEQNRVYGGFVFDRDRPLNPFLPKETVTVLSYPFEPTAIPVGDDESEYRAALKAAKVYLIGTAHFSPDSQQDVLTTIANTQPDMVMVELCPSRISILSMDEQTLLHEAKNLNMEKIISTIKQSGAVQGILHVLLLSMSAHITRELGMAPGGEFRAAHRGALNVKLCKLILGDRPIHVTLQRALGSLSFFQKLRLFYHILLSHKSSITQEEVERCKKSDMLEELLKEMAGEFPLLSKIFVEERDLYMTNTLHTLLRKSTFDKRIAWGKTDAAWQPVSVVAVVGIGHVPGIVANWNKPIDVGNLLSIPQPSRSARMIRFALKGLVYGATAYALYRIGSKVVTKVRVSLS</sequence>
<feature type="compositionally biased region" description="Basic and acidic residues" evidence="1">
    <location>
        <begin position="34"/>
        <end position="60"/>
    </location>
</feature>
<dbReference type="PANTHER" id="PTHR21530:SF7">
    <property type="entry name" value="TRAB DOMAIN-CONTAINING PROTEIN"/>
    <property type="match status" value="1"/>
</dbReference>
<dbReference type="InterPro" id="IPR002816">
    <property type="entry name" value="TraB/PrgY/GumN_fam"/>
</dbReference>
<dbReference type="CDD" id="cd14726">
    <property type="entry name" value="TraB_PrgY-like"/>
    <property type="match status" value="1"/>
</dbReference>
<evidence type="ECO:0000313" key="3">
    <source>
        <dbReference type="Proteomes" id="UP000050794"/>
    </source>
</evidence>
<dbReference type="AlphaFoldDB" id="A0A183UMB5"/>
<keyword evidence="3" id="KW-1185">Reference proteome</keyword>
<dbReference type="PANTHER" id="PTHR21530">
    <property type="entry name" value="PHEROMONE SHUTDOWN PROTEIN"/>
    <property type="match status" value="1"/>
</dbReference>
<feature type="compositionally biased region" description="Polar residues" evidence="1">
    <location>
        <begin position="1"/>
        <end position="11"/>
    </location>
</feature>
<feature type="compositionally biased region" description="Basic and acidic residues" evidence="1">
    <location>
        <begin position="131"/>
        <end position="144"/>
    </location>
</feature>
<evidence type="ECO:0000313" key="2">
    <source>
        <dbReference type="EMBL" id="VDM40956.1"/>
    </source>
</evidence>
<dbReference type="Proteomes" id="UP000050794">
    <property type="component" value="Unassembled WGS sequence"/>
</dbReference>
<accession>A0A183UMB5</accession>
<evidence type="ECO:0000256" key="1">
    <source>
        <dbReference type="SAM" id="MobiDB-lite"/>
    </source>
</evidence>
<evidence type="ECO:0000313" key="4">
    <source>
        <dbReference type="WBParaSite" id="TCNE_0000963501-mRNA-1"/>
    </source>
</evidence>
<feature type="region of interest" description="Disordered" evidence="1">
    <location>
        <begin position="106"/>
        <end position="144"/>
    </location>
</feature>
<organism evidence="3 4">
    <name type="scientific">Toxocara canis</name>
    <name type="common">Canine roundworm</name>
    <dbReference type="NCBI Taxonomy" id="6265"/>
    <lineage>
        <taxon>Eukaryota</taxon>
        <taxon>Metazoa</taxon>
        <taxon>Ecdysozoa</taxon>
        <taxon>Nematoda</taxon>
        <taxon>Chromadorea</taxon>
        <taxon>Rhabditida</taxon>
        <taxon>Spirurina</taxon>
        <taxon>Ascaridomorpha</taxon>
        <taxon>Ascaridoidea</taxon>
        <taxon>Toxocaridae</taxon>
        <taxon>Toxocara</taxon>
    </lineage>
</organism>
<proteinExistence type="predicted"/>
<gene>
    <name evidence="2" type="ORF">TCNE_LOCUS9635</name>
</gene>
<dbReference type="WBParaSite" id="TCNE_0000963501-mRNA-1">
    <property type="protein sequence ID" value="TCNE_0000963501-mRNA-1"/>
    <property type="gene ID" value="TCNE_0000963501"/>
</dbReference>
<protein>
    <submittedName>
        <fullName evidence="4">TraB domain-containing protein</fullName>
    </submittedName>
</protein>
<feature type="region of interest" description="Disordered" evidence="1">
    <location>
        <begin position="1"/>
        <end position="60"/>
    </location>
</feature>
<name>A0A183UMB5_TOXCA</name>
<dbReference type="Pfam" id="PF01963">
    <property type="entry name" value="TraB_PrgY_gumN"/>
    <property type="match status" value="1"/>
</dbReference>
<dbReference type="InterPro" id="IPR046345">
    <property type="entry name" value="TraB_PrgY-like"/>
</dbReference>
<feature type="compositionally biased region" description="Basic and acidic residues" evidence="1">
    <location>
        <begin position="12"/>
        <end position="26"/>
    </location>
</feature>
<dbReference type="EMBL" id="UYWY01020233">
    <property type="protein sequence ID" value="VDM40956.1"/>
    <property type="molecule type" value="Genomic_DNA"/>
</dbReference>
<reference evidence="4" key="1">
    <citation type="submission" date="2016-06" db="UniProtKB">
        <authorList>
            <consortium name="WormBaseParasite"/>
        </authorList>
    </citation>
    <scope>IDENTIFICATION</scope>
</reference>